<sequence>MPVAIHSAPVFPSFTDVWTAIQAQNKASVMAVATTNLFHRSLGQFSLETCTESLGSETGSDVFYSDIESFSSFSDVSDIGEEEKQPEKQPRHDDDAEKLLTVNYHCSISKKSPVRSFPPPLPSISRRDGPCLSMRPHRRDGRLVMEAVQVPSQNYLHAERHDGRLLLSFVHSSSSSSTTTTMKQTQETQLPMEEEQEVGKILEEENKTCAEQEEEEQEEVEVVDRGTVVELKMSTQPHRSSFVINKFVGGLPEPQEPPASLLSTNMKIKYGYEYDDNSCENSLKIRQTPENKMLFMLKGRNRGELLHRCSHLWRPLLFWEPYCIATSS</sequence>
<protein>
    <submittedName>
        <fullName evidence="1">The fantastic four family protein</fullName>
    </submittedName>
</protein>
<reference evidence="2" key="1">
    <citation type="journal article" date="2022" name="Nat. Commun.">
        <title>Chromosome evolution and the genetic basis of agronomically important traits in greater yam.</title>
        <authorList>
            <person name="Bredeson J.V."/>
            <person name="Lyons J.B."/>
            <person name="Oniyinde I.O."/>
            <person name="Okereke N.R."/>
            <person name="Kolade O."/>
            <person name="Nnabue I."/>
            <person name="Nwadili C.O."/>
            <person name="Hribova E."/>
            <person name="Parker M."/>
            <person name="Nwogha J."/>
            <person name="Shu S."/>
            <person name="Carlson J."/>
            <person name="Kariba R."/>
            <person name="Muthemba S."/>
            <person name="Knop K."/>
            <person name="Barton G.J."/>
            <person name="Sherwood A.V."/>
            <person name="Lopez-Montes A."/>
            <person name="Asiedu R."/>
            <person name="Jamnadass R."/>
            <person name="Muchugi A."/>
            <person name="Goodstein D."/>
            <person name="Egesi C.N."/>
            <person name="Featherston J."/>
            <person name="Asfaw A."/>
            <person name="Simpson G.G."/>
            <person name="Dolezel J."/>
            <person name="Hendre P.S."/>
            <person name="Van Deynze A."/>
            <person name="Kumar P.L."/>
            <person name="Obidiegwu J.E."/>
            <person name="Bhattacharjee R."/>
            <person name="Rokhsar D.S."/>
        </authorList>
    </citation>
    <scope>NUCLEOTIDE SEQUENCE [LARGE SCALE GENOMIC DNA]</scope>
    <source>
        <strain evidence="2">cv. TDa95/00328</strain>
    </source>
</reference>
<name>A0ACB7VXA9_DIOAL</name>
<comment type="caution">
    <text evidence="1">The sequence shown here is derived from an EMBL/GenBank/DDBJ whole genome shotgun (WGS) entry which is preliminary data.</text>
</comment>
<dbReference type="Proteomes" id="UP000827976">
    <property type="component" value="Chromosome 6"/>
</dbReference>
<evidence type="ECO:0000313" key="2">
    <source>
        <dbReference type="Proteomes" id="UP000827976"/>
    </source>
</evidence>
<gene>
    <name evidence="1" type="ORF">IHE45_06G061800</name>
</gene>
<organism evidence="1 2">
    <name type="scientific">Dioscorea alata</name>
    <name type="common">Purple yam</name>
    <dbReference type="NCBI Taxonomy" id="55571"/>
    <lineage>
        <taxon>Eukaryota</taxon>
        <taxon>Viridiplantae</taxon>
        <taxon>Streptophyta</taxon>
        <taxon>Embryophyta</taxon>
        <taxon>Tracheophyta</taxon>
        <taxon>Spermatophyta</taxon>
        <taxon>Magnoliopsida</taxon>
        <taxon>Liliopsida</taxon>
        <taxon>Dioscoreales</taxon>
        <taxon>Dioscoreaceae</taxon>
        <taxon>Dioscorea</taxon>
    </lineage>
</organism>
<proteinExistence type="predicted"/>
<dbReference type="EMBL" id="CM037016">
    <property type="protein sequence ID" value="KAH7679487.1"/>
    <property type="molecule type" value="Genomic_DNA"/>
</dbReference>
<evidence type="ECO:0000313" key="1">
    <source>
        <dbReference type="EMBL" id="KAH7679487.1"/>
    </source>
</evidence>
<keyword evidence="2" id="KW-1185">Reference proteome</keyword>
<accession>A0ACB7VXA9</accession>